<reference evidence="2 3" key="1">
    <citation type="submission" date="2024-11" db="EMBL/GenBank/DDBJ databases">
        <title>Chromosome-level genome assembly of the freshwater bivalve Anodonta woodiana.</title>
        <authorList>
            <person name="Chen X."/>
        </authorList>
    </citation>
    <scope>NUCLEOTIDE SEQUENCE [LARGE SCALE GENOMIC DNA]</scope>
    <source>
        <strain evidence="2">MN2024</strain>
        <tissue evidence="2">Gills</tissue>
    </source>
</reference>
<accession>A0ABD3WEC4</accession>
<proteinExistence type="predicted"/>
<protein>
    <submittedName>
        <fullName evidence="2">Uncharacterized protein</fullName>
    </submittedName>
</protein>
<keyword evidence="3" id="KW-1185">Reference proteome</keyword>
<evidence type="ECO:0000256" key="1">
    <source>
        <dbReference type="SAM" id="MobiDB-lite"/>
    </source>
</evidence>
<dbReference type="Proteomes" id="UP001634394">
    <property type="component" value="Unassembled WGS sequence"/>
</dbReference>
<dbReference type="EMBL" id="JBJQND010000007">
    <property type="protein sequence ID" value="KAL3872217.1"/>
    <property type="molecule type" value="Genomic_DNA"/>
</dbReference>
<organism evidence="2 3">
    <name type="scientific">Sinanodonta woodiana</name>
    <name type="common">Chinese pond mussel</name>
    <name type="synonym">Anodonta woodiana</name>
    <dbReference type="NCBI Taxonomy" id="1069815"/>
    <lineage>
        <taxon>Eukaryota</taxon>
        <taxon>Metazoa</taxon>
        <taxon>Spiralia</taxon>
        <taxon>Lophotrochozoa</taxon>
        <taxon>Mollusca</taxon>
        <taxon>Bivalvia</taxon>
        <taxon>Autobranchia</taxon>
        <taxon>Heteroconchia</taxon>
        <taxon>Palaeoheterodonta</taxon>
        <taxon>Unionida</taxon>
        <taxon>Unionoidea</taxon>
        <taxon>Unionidae</taxon>
        <taxon>Unioninae</taxon>
        <taxon>Sinanodonta</taxon>
    </lineage>
</organism>
<feature type="region of interest" description="Disordered" evidence="1">
    <location>
        <begin position="1"/>
        <end position="29"/>
    </location>
</feature>
<gene>
    <name evidence="2" type="ORF">ACJMK2_040155</name>
</gene>
<evidence type="ECO:0000313" key="3">
    <source>
        <dbReference type="Proteomes" id="UP001634394"/>
    </source>
</evidence>
<name>A0ABD3WEC4_SINWO</name>
<sequence length="134" mass="13851">MSFAQPNSPGPTRGMPPLQPPGSSVMGVPIGQSKCNPRCTGFGEICAETSPVYCKPGNQCHVCIKMATIRFGPQEAQAAMAMIGARGGTQPIGVPPQEPPQQAQQRNGGLFGRNGLEQILALSVLGGGELGFGF</sequence>
<comment type="caution">
    <text evidence="2">The sequence shown here is derived from an EMBL/GenBank/DDBJ whole genome shotgun (WGS) entry which is preliminary data.</text>
</comment>
<evidence type="ECO:0000313" key="2">
    <source>
        <dbReference type="EMBL" id="KAL3872217.1"/>
    </source>
</evidence>
<dbReference type="AlphaFoldDB" id="A0ABD3WEC4"/>
<feature type="region of interest" description="Disordered" evidence="1">
    <location>
        <begin position="87"/>
        <end position="109"/>
    </location>
</feature>